<keyword evidence="2" id="KW-1185">Reference proteome</keyword>
<name>W6EC38_9CAUD</name>
<dbReference type="EMBL" id="KF977490">
    <property type="protein sequence ID" value="AHJ10747.1"/>
    <property type="molecule type" value="Genomic_DNA"/>
</dbReference>
<evidence type="ECO:0000313" key="1">
    <source>
        <dbReference type="EMBL" id="AHJ10747.1"/>
    </source>
</evidence>
<dbReference type="Proteomes" id="UP000019367">
    <property type="component" value="Segment"/>
</dbReference>
<dbReference type="KEGG" id="vg:18503010"/>
<organism evidence="1 2">
    <name type="scientific">Rhizobium phage vB_RglS_P106B</name>
    <dbReference type="NCBI Taxonomy" id="1458697"/>
    <lineage>
        <taxon>Viruses</taxon>
        <taxon>Duplodnaviria</taxon>
        <taxon>Heunggongvirae</taxon>
        <taxon>Uroviricota</taxon>
        <taxon>Caudoviricetes</taxon>
        <taxon>Rigallicvirus</taxon>
        <taxon>Rigallicvirus P106B</taxon>
    </lineage>
</organism>
<protein>
    <submittedName>
        <fullName evidence="1">Uncharacterized protein</fullName>
    </submittedName>
</protein>
<gene>
    <name evidence="1" type="ORF">P106B_64</name>
</gene>
<reference evidence="1 2" key="1">
    <citation type="journal article" date="2015" name="Microbiology">
        <title>Genomic and phenotypic characterization of Rhizobium gallicum phage vB_RglS_P106B.</title>
        <authorList>
            <person name="Halmillawewa A.P."/>
            <person name="Restrepo-Cordoba M."/>
            <person name="Yost C.K."/>
            <person name="Hynes M.F."/>
        </authorList>
    </citation>
    <scope>NUCLEOTIDE SEQUENCE [LARGE SCALE GENOMIC DNA]</scope>
</reference>
<accession>W6EC38</accession>
<dbReference type="GeneID" id="18503010"/>
<proteinExistence type="predicted"/>
<evidence type="ECO:0000313" key="2">
    <source>
        <dbReference type="Proteomes" id="UP000019367"/>
    </source>
</evidence>
<sequence length="61" mass="6864">MKSADIHISQDGKIFVKGQYVGFTEDEKVYVIGKTGALSIGSYDHRSEITALVLEWFDGRR</sequence>
<dbReference type="RefSeq" id="YP_009005990.1">
    <property type="nucleotide sequence ID" value="NC_023566.1"/>
</dbReference>